<proteinExistence type="predicted"/>
<reference evidence="4 5" key="1">
    <citation type="submission" date="2022-04" db="EMBL/GenBank/DDBJ databases">
        <title>Spirosoma sp. strain RP8 genome sequencing and assembly.</title>
        <authorList>
            <person name="Jung Y."/>
        </authorList>
    </citation>
    <scope>NUCLEOTIDE SEQUENCE [LARGE SCALE GENOMIC DNA]</scope>
    <source>
        <strain evidence="4 5">RP8</strain>
    </source>
</reference>
<keyword evidence="1" id="KW-0560">Oxidoreductase</keyword>
<evidence type="ECO:0000256" key="2">
    <source>
        <dbReference type="ARBA" id="ARBA00023033"/>
    </source>
</evidence>
<organism evidence="4 5">
    <name type="scientific">Spirosoma liriopis</name>
    <dbReference type="NCBI Taxonomy" id="2937440"/>
    <lineage>
        <taxon>Bacteria</taxon>
        <taxon>Pseudomonadati</taxon>
        <taxon>Bacteroidota</taxon>
        <taxon>Cytophagia</taxon>
        <taxon>Cytophagales</taxon>
        <taxon>Cytophagaceae</taxon>
        <taxon>Spirosoma</taxon>
    </lineage>
</organism>
<dbReference type="Pfam" id="PF00296">
    <property type="entry name" value="Bac_luciferase"/>
    <property type="match status" value="1"/>
</dbReference>
<gene>
    <name evidence="4" type="ORF">M0L20_19335</name>
</gene>
<dbReference type="InterPro" id="IPR036661">
    <property type="entry name" value="Luciferase-like_sf"/>
</dbReference>
<evidence type="ECO:0000256" key="1">
    <source>
        <dbReference type="ARBA" id="ARBA00023002"/>
    </source>
</evidence>
<dbReference type="PANTHER" id="PTHR30137:SF8">
    <property type="entry name" value="BLR5498 PROTEIN"/>
    <property type="match status" value="1"/>
</dbReference>
<name>A0ABT0HPC7_9BACT</name>
<dbReference type="SUPFAM" id="SSF51679">
    <property type="entry name" value="Bacterial luciferase-like"/>
    <property type="match status" value="1"/>
</dbReference>
<keyword evidence="2" id="KW-0503">Monooxygenase</keyword>
<keyword evidence="5" id="KW-1185">Reference proteome</keyword>
<comment type="caution">
    <text evidence="4">The sequence shown here is derived from an EMBL/GenBank/DDBJ whole genome shotgun (WGS) entry which is preliminary data.</text>
</comment>
<dbReference type="NCBIfam" id="TIGR03858">
    <property type="entry name" value="LLM_2I7G"/>
    <property type="match status" value="1"/>
</dbReference>
<dbReference type="InterPro" id="IPR011251">
    <property type="entry name" value="Luciferase-like_dom"/>
</dbReference>
<evidence type="ECO:0000259" key="3">
    <source>
        <dbReference type="Pfam" id="PF00296"/>
    </source>
</evidence>
<dbReference type="PANTHER" id="PTHR30137">
    <property type="entry name" value="LUCIFERASE-LIKE MONOOXYGENASE"/>
    <property type="match status" value="1"/>
</dbReference>
<dbReference type="InterPro" id="IPR022290">
    <property type="entry name" value="LLM_Atu2307-like"/>
</dbReference>
<dbReference type="InterPro" id="IPR050766">
    <property type="entry name" value="Bact_Lucif_Oxidored"/>
</dbReference>
<dbReference type="Proteomes" id="UP001202180">
    <property type="component" value="Unassembled WGS sequence"/>
</dbReference>
<dbReference type="Gene3D" id="3.20.20.30">
    <property type="entry name" value="Luciferase-like domain"/>
    <property type="match status" value="1"/>
</dbReference>
<feature type="domain" description="Luciferase-like" evidence="3">
    <location>
        <begin position="1"/>
        <end position="300"/>
    </location>
</feature>
<protein>
    <submittedName>
        <fullName evidence="4">LLM class flavin-dependent oxidoreductase</fullName>
    </submittedName>
</protein>
<sequence length="347" mass="38421">MELGISSFGEVIPDQVAGRALNAHTRMQQLLEEIKLADQVGLDVFALGEHHRPDFIISAPEVILAAAATQTKTIRLSSAVTVLSSADPVRVYQNFASLDLISNGRAEIMAGRGSFIESFPLFGYDLNDYDDLFTEKLELLMAINQQEVVSWQGHFRPSIPNVGVYPRPYKPTLPIWLAVGGTPASAVRAGSMNLPMTLAMLGGTPDRFVPLVNMYRQAARKAGHDQIPLAVNSHFYVADNSQQAANDFYPFYAVLMNRIGRERGWPPLGREQYEYLRQHGPLLVGSPQQVIDKLLTFHELFQNTRYLAQLIGGQSADHPKLLRAIELFGTQVAPVIRKELAATQQAI</sequence>
<evidence type="ECO:0000313" key="5">
    <source>
        <dbReference type="Proteomes" id="UP001202180"/>
    </source>
</evidence>
<dbReference type="EMBL" id="JALPRF010000003">
    <property type="protein sequence ID" value="MCK8494028.1"/>
    <property type="molecule type" value="Genomic_DNA"/>
</dbReference>
<accession>A0ABT0HPC7</accession>
<dbReference type="RefSeq" id="WP_248478629.1">
    <property type="nucleotide sequence ID" value="NZ_JALPRF010000003.1"/>
</dbReference>
<evidence type="ECO:0000313" key="4">
    <source>
        <dbReference type="EMBL" id="MCK8494028.1"/>
    </source>
</evidence>